<keyword evidence="1" id="KW-0472">Membrane</keyword>
<evidence type="ECO:0000256" key="1">
    <source>
        <dbReference type="SAM" id="Phobius"/>
    </source>
</evidence>
<accession>A0A8S3U791</accession>
<name>A0A8S3U791_MYTED</name>
<organism evidence="4 5">
    <name type="scientific">Mytilus edulis</name>
    <name type="common">Blue mussel</name>
    <dbReference type="NCBI Taxonomy" id="6550"/>
    <lineage>
        <taxon>Eukaryota</taxon>
        <taxon>Metazoa</taxon>
        <taxon>Spiralia</taxon>
        <taxon>Lophotrochozoa</taxon>
        <taxon>Mollusca</taxon>
        <taxon>Bivalvia</taxon>
        <taxon>Autobranchia</taxon>
        <taxon>Pteriomorphia</taxon>
        <taxon>Mytilida</taxon>
        <taxon>Mytiloidea</taxon>
        <taxon>Mytilidae</taxon>
        <taxon>Mytilinae</taxon>
        <taxon>Mytilus</taxon>
    </lineage>
</organism>
<keyword evidence="1" id="KW-0812">Transmembrane</keyword>
<comment type="caution">
    <text evidence="4">The sequence shown here is derived from an EMBL/GenBank/DDBJ whole genome shotgun (WGS) entry which is preliminary data.</text>
</comment>
<feature type="domain" description="E3 ubiquitin-protein ligase APD1-4 N-terminal" evidence="2">
    <location>
        <begin position="127"/>
        <end position="195"/>
    </location>
</feature>
<feature type="transmembrane region" description="Helical" evidence="1">
    <location>
        <begin position="313"/>
        <end position="335"/>
    </location>
</feature>
<keyword evidence="1" id="KW-1133">Transmembrane helix</keyword>
<keyword evidence="5" id="KW-1185">Reference proteome</keyword>
<evidence type="ECO:0000259" key="3">
    <source>
        <dbReference type="Pfam" id="PF16041"/>
    </source>
</evidence>
<evidence type="ECO:0000259" key="2">
    <source>
        <dbReference type="Pfam" id="PF16040"/>
    </source>
</evidence>
<sequence length="397" mass="45544">MMFLVPNRQYDLSYSQSVKIFAKEISRSSYSVMEDDCDDCCASCCCVGCSVLGYAICFKKMRRSIRIRLFMIYLNILCLTFGIITGAIFFGPYTTHFTSTDFRSIKDRLSFLFCEGVTITSVGDLRSSFSAYILDSEPMINETFLQSFTSEVTMYVHQEDYKYHSFYLLRGSVINVGVCADSFIQMNIIKGKHDLKEYIDNNFACDSCIKKTINVYQRKCLRTSDFVEVLYNVSESDDYFIFYLSPLEDVWVTAKYHINRTIYDVSTARDAYSSVVQCEFSLDLKSQYIIVHLDNTGSMAQYNIMTDCKGRTWVYLSIFFVIPYLIGIFVCILIYKCCKDPDTSELTGEISPSINSPLIYNYPSYQSTEIIGPPKYEDIIRDEAPPSYSEAIGPIIN</sequence>
<protein>
    <submittedName>
        <fullName evidence="4">Uncharacterized protein</fullName>
    </submittedName>
</protein>
<dbReference type="OrthoDB" id="6375539at2759"/>
<dbReference type="EMBL" id="CAJPWZ010002359">
    <property type="protein sequence ID" value="CAG2236547.1"/>
    <property type="molecule type" value="Genomic_DNA"/>
</dbReference>
<dbReference type="Pfam" id="PF16040">
    <property type="entry name" value="APD1-4_N"/>
    <property type="match status" value="1"/>
</dbReference>
<dbReference type="AlphaFoldDB" id="A0A8S3U791"/>
<dbReference type="InterPro" id="IPR032008">
    <property type="entry name" value="APD1-4_N"/>
</dbReference>
<gene>
    <name evidence="4" type="ORF">MEDL_49059</name>
</gene>
<feature type="transmembrane region" description="Helical" evidence="1">
    <location>
        <begin position="69"/>
        <end position="93"/>
    </location>
</feature>
<evidence type="ECO:0000313" key="5">
    <source>
        <dbReference type="Proteomes" id="UP000683360"/>
    </source>
</evidence>
<feature type="domain" description="E3 ubiquitin-protein ligase APD1-4 middle" evidence="3">
    <location>
        <begin position="229"/>
        <end position="326"/>
    </location>
</feature>
<evidence type="ECO:0000313" key="4">
    <source>
        <dbReference type="EMBL" id="CAG2236547.1"/>
    </source>
</evidence>
<proteinExistence type="predicted"/>
<dbReference type="InterPro" id="IPR032010">
    <property type="entry name" value="APD1-4_M"/>
</dbReference>
<dbReference type="PANTHER" id="PTHR39077">
    <property type="entry name" value="DUF4793 DOMAIN-CONTAINING PROTEIN"/>
    <property type="match status" value="1"/>
</dbReference>
<dbReference type="Pfam" id="PF16041">
    <property type="entry name" value="APD1-4_M"/>
    <property type="match status" value="1"/>
</dbReference>
<dbReference type="Proteomes" id="UP000683360">
    <property type="component" value="Unassembled WGS sequence"/>
</dbReference>
<reference evidence="4" key="1">
    <citation type="submission" date="2021-03" db="EMBL/GenBank/DDBJ databases">
        <authorList>
            <person name="Bekaert M."/>
        </authorList>
    </citation>
    <scope>NUCLEOTIDE SEQUENCE</scope>
</reference>
<dbReference type="PANTHER" id="PTHR39077:SF1">
    <property type="entry name" value="E3 UBIQUITIN-PROTEIN LIGASE APD1-4 MIDDLE DOMAIN-CONTAINING PROTEIN"/>
    <property type="match status" value="1"/>
</dbReference>